<keyword evidence="3" id="KW-0489">Methyltransferase</keyword>
<sequence>MTTTDQTTDRATEHEAQPAIDMEVLMQFVGSFVGDLGATMGAGNVLLGERLGLYRGLAAGPADARELATRTGTDPRYVDEWLRGQAAGGYVEHDPASGTYSMTPEKAFALTDPAGPVFLPGAFELALGALKALPEIEHAFRTGAGYGWHEHDHDVFTGCERFFRPGYLMHLLPEWIPALDGIGARLERGARVADLGCGHGASTVLMAQAFPASTFVGSDYHRGSIEAARQRADEAGVADRVRFDVAGAQALDERDLDLVTTFDCLHDMGDPVGAAQHVRGSLAADGTWMIVEPAAGDTVADNLNPVGRVFYGFSTFLCVPNAMSQSGGYALGAQAGGSAIRQVVTDAGFTRFRKVAETPFNHVYEARP</sequence>
<feature type="domain" description="Methyltransferase" evidence="1">
    <location>
        <begin position="187"/>
        <end position="294"/>
    </location>
</feature>
<dbReference type="Pfam" id="PF21320">
    <property type="entry name" value="WHD_Rv2258c"/>
    <property type="match status" value="1"/>
</dbReference>
<evidence type="ECO:0000259" key="2">
    <source>
        <dbReference type="Pfam" id="PF21320"/>
    </source>
</evidence>
<dbReference type="InterPro" id="IPR025714">
    <property type="entry name" value="Methyltranfer_dom"/>
</dbReference>
<accession>A0ABR8NCW6</accession>
<gene>
    <name evidence="3" type="ORF">IEZ26_15270</name>
</gene>
<dbReference type="SUPFAM" id="SSF53335">
    <property type="entry name" value="S-adenosyl-L-methionine-dependent methyltransferases"/>
    <property type="match status" value="1"/>
</dbReference>
<dbReference type="CDD" id="cd02440">
    <property type="entry name" value="AdoMet_MTases"/>
    <property type="match status" value="1"/>
</dbReference>
<dbReference type="InterPro" id="IPR048711">
    <property type="entry name" value="WHD_Rv2258c"/>
</dbReference>
<dbReference type="InterPro" id="IPR036388">
    <property type="entry name" value="WH-like_DNA-bd_sf"/>
</dbReference>
<protein>
    <submittedName>
        <fullName evidence="3">Methyltransferase domain-containing protein</fullName>
    </submittedName>
</protein>
<name>A0ABR8NCW6_9ACTN</name>
<keyword evidence="4" id="KW-1185">Reference proteome</keyword>
<dbReference type="InterPro" id="IPR053173">
    <property type="entry name" value="SAM-binding_MTase"/>
</dbReference>
<dbReference type="Proteomes" id="UP000618818">
    <property type="component" value="Unassembled WGS sequence"/>
</dbReference>
<proteinExistence type="predicted"/>
<evidence type="ECO:0000313" key="4">
    <source>
        <dbReference type="Proteomes" id="UP000618818"/>
    </source>
</evidence>
<keyword evidence="3" id="KW-0808">Transferase</keyword>
<dbReference type="RefSeq" id="WP_191195831.1">
    <property type="nucleotide sequence ID" value="NZ_JACXYZ010000002.1"/>
</dbReference>
<dbReference type="SUPFAM" id="SSF46785">
    <property type="entry name" value="Winged helix' DNA-binding domain"/>
    <property type="match status" value="1"/>
</dbReference>
<dbReference type="InterPro" id="IPR036390">
    <property type="entry name" value="WH_DNA-bd_sf"/>
</dbReference>
<reference evidence="3 4" key="1">
    <citation type="submission" date="2020-09" db="EMBL/GenBank/DDBJ databases">
        <title>novel species in genus Nocardioides.</title>
        <authorList>
            <person name="Zhang G."/>
        </authorList>
    </citation>
    <scope>NUCLEOTIDE SEQUENCE [LARGE SCALE GENOMIC DNA]</scope>
    <source>
        <strain evidence="3 4">KCTC 39551</strain>
    </source>
</reference>
<evidence type="ECO:0000313" key="3">
    <source>
        <dbReference type="EMBL" id="MBD3925982.1"/>
    </source>
</evidence>
<dbReference type="Gene3D" id="3.40.50.150">
    <property type="entry name" value="Vaccinia Virus protein VP39"/>
    <property type="match status" value="1"/>
</dbReference>
<evidence type="ECO:0000259" key="1">
    <source>
        <dbReference type="Pfam" id="PF13847"/>
    </source>
</evidence>
<feature type="domain" description="S-adenosylmethionine-dependent methyltransferase Rv2258c-like winged HTH" evidence="2">
    <location>
        <begin position="47"/>
        <end position="111"/>
    </location>
</feature>
<dbReference type="PANTHER" id="PTHR45128:SF2">
    <property type="entry name" value="METHYLTRANSFERASE DOMAIN-CONTAINING PROTEIN"/>
    <property type="match status" value="1"/>
</dbReference>
<dbReference type="GO" id="GO:0032259">
    <property type="term" value="P:methylation"/>
    <property type="evidence" value="ECO:0007669"/>
    <property type="project" value="UniProtKB-KW"/>
</dbReference>
<dbReference type="GO" id="GO:0008168">
    <property type="term" value="F:methyltransferase activity"/>
    <property type="evidence" value="ECO:0007669"/>
    <property type="project" value="UniProtKB-KW"/>
</dbReference>
<dbReference type="EMBL" id="JACXYZ010000002">
    <property type="protein sequence ID" value="MBD3925982.1"/>
    <property type="molecule type" value="Genomic_DNA"/>
</dbReference>
<dbReference type="PANTHER" id="PTHR45128">
    <property type="entry name" value="METHYLTRANSFERASE TYPE 11"/>
    <property type="match status" value="1"/>
</dbReference>
<dbReference type="Gene3D" id="1.10.10.10">
    <property type="entry name" value="Winged helix-like DNA-binding domain superfamily/Winged helix DNA-binding domain"/>
    <property type="match status" value="1"/>
</dbReference>
<dbReference type="Pfam" id="PF13847">
    <property type="entry name" value="Methyltransf_31"/>
    <property type="match status" value="1"/>
</dbReference>
<dbReference type="InterPro" id="IPR029063">
    <property type="entry name" value="SAM-dependent_MTases_sf"/>
</dbReference>
<comment type="caution">
    <text evidence="3">The sequence shown here is derived from an EMBL/GenBank/DDBJ whole genome shotgun (WGS) entry which is preliminary data.</text>
</comment>
<organism evidence="3 4">
    <name type="scientific">Nocardioides cavernae</name>
    <dbReference type="NCBI Taxonomy" id="1921566"/>
    <lineage>
        <taxon>Bacteria</taxon>
        <taxon>Bacillati</taxon>
        <taxon>Actinomycetota</taxon>
        <taxon>Actinomycetes</taxon>
        <taxon>Propionibacteriales</taxon>
        <taxon>Nocardioidaceae</taxon>
        <taxon>Nocardioides</taxon>
    </lineage>
</organism>